<comment type="caution">
    <text evidence="5">The sequence shown here is derived from an EMBL/GenBank/DDBJ whole genome shotgun (WGS) entry which is preliminary data.</text>
</comment>
<gene>
    <name evidence="5" type="ORF">ACFFTU_01610</name>
</gene>
<feature type="compositionally biased region" description="Pro residues" evidence="3">
    <location>
        <begin position="225"/>
        <end position="249"/>
    </location>
</feature>
<accession>A0ABV5P670</accession>
<dbReference type="InterPro" id="IPR001789">
    <property type="entry name" value="Sig_transdc_resp-reg_receiver"/>
</dbReference>
<keyword evidence="2" id="KW-0597">Phosphoprotein</keyword>
<dbReference type="InterPro" id="IPR001932">
    <property type="entry name" value="PPM-type_phosphatase-like_dom"/>
</dbReference>
<dbReference type="InterPro" id="IPR036457">
    <property type="entry name" value="PPM-type-like_dom_sf"/>
</dbReference>
<dbReference type="Gene3D" id="3.40.50.2300">
    <property type="match status" value="1"/>
</dbReference>
<dbReference type="SMART" id="SM00331">
    <property type="entry name" value="PP2C_SIG"/>
    <property type="match status" value="1"/>
</dbReference>
<dbReference type="SUPFAM" id="SSF81606">
    <property type="entry name" value="PP2C-like"/>
    <property type="match status" value="1"/>
</dbReference>
<evidence type="ECO:0000256" key="3">
    <source>
        <dbReference type="SAM" id="MobiDB-lite"/>
    </source>
</evidence>
<evidence type="ECO:0000313" key="6">
    <source>
        <dbReference type="Proteomes" id="UP001589718"/>
    </source>
</evidence>
<dbReference type="InterPro" id="IPR011006">
    <property type="entry name" value="CheY-like_superfamily"/>
</dbReference>
<name>A0ABV5P670_STRCM</name>
<protein>
    <submittedName>
        <fullName evidence="5">Fused response regulator/phosphatase</fullName>
    </submittedName>
</protein>
<dbReference type="PANTHER" id="PTHR43156">
    <property type="entry name" value="STAGE II SPORULATION PROTEIN E-RELATED"/>
    <property type="match status" value="1"/>
</dbReference>
<evidence type="ECO:0000256" key="2">
    <source>
        <dbReference type="PROSITE-ProRule" id="PRU00169"/>
    </source>
</evidence>
<dbReference type="EMBL" id="JBHMCR010000001">
    <property type="protein sequence ID" value="MFB9518649.1"/>
    <property type="molecule type" value="Genomic_DNA"/>
</dbReference>
<feature type="compositionally biased region" description="Low complexity" evidence="3">
    <location>
        <begin position="194"/>
        <end position="224"/>
    </location>
</feature>
<dbReference type="Gene3D" id="3.60.40.10">
    <property type="entry name" value="PPM-type phosphatase domain"/>
    <property type="match status" value="1"/>
</dbReference>
<feature type="modified residue" description="4-aspartylphosphate" evidence="2">
    <location>
        <position position="62"/>
    </location>
</feature>
<dbReference type="SUPFAM" id="SSF52172">
    <property type="entry name" value="CheY-like"/>
    <property type="match status" value="1"/>
</dbReference>
<feature type="domain" description="Response regulatory" evidence="4">
    <location>
        <begin position="11"/>
        <end position="130"/>
    </location>
</feature>
<dbReference type="Proteomes" id="UP001589718">
    <property type="component" value="Unassembled WGS sequence"/>
</dbReference>
<dbReference type="RefSeq" id="WP_345219378.1">
    <property type="nucleotide sequence ID" value="NZ_BAAAXE010000002.1"/>
</dbReference>
<organism evidence="5 6">
    <name type="scientific">Streptomyces cremeus</name>
    <dbReference type="NCBI Taxonomy" id="66881"/>
    <lineage>
        <taxon>Bacteria</taxon>
        <taxon>Bacillati</taxon>
        <taxon>Actinomycetota</taxon>
        <taxon>Actinomycetes</taxon>
        <taxon>Kitasatosporales</taxon>
        <taxon>Streptomycetaceae</taxon>
        <taxon>Streptomyces</taxon>
    </lineage>
</organism>
<dbReference type="PANTHER" id="PTHR43156:SF2">
    <property type="entry name" value="STAGE II SPORULATION PROTEIN E"/>
    <property type="match status" value="1"/>
</dbReference>
<feature type="region of interest" description="Disordered" evidence="3">
    <location>
        <begin position="194"/>
        <end position="264"/>
    </location>
</feature>
<evidence type="ECO:0000256" key="1">
    <source>
        <dbReference type="ARBA" id="ARBA00022801"/>
    </source>
</evidence>
<evidence type="ECO:0000313" key="5">
    <source>
        <dbReference type="EMBL" id="MFB9518649.1"/>
    </source>
</evidence>
<dbReference type="InterPro" id="IPR052016">
    <property type="entry name" value="Bact_Sigma-Reg"/>
</dbReference>
<dbReference type="PROSITE" id="PS50110">
    <property type="entry name" value="RESPONSE_REGULATORY"/>
    <property type="match status" value="1"/>
</dbReference>
<reference evidence="5 6" key="1">
    <citation type="submission" date="2024-09" db="EMBL/GenBank/DDBJ databases">
        <authorList>
            <person name="Sun Q."/>
            <person name="Mori K."/>
        </authorList>
    </citation>
    <scope>NUCLEOTIDE SEQUENCE [LARGE SCALE GENOMIC DNA]</scope>
    <source>
        <strain evidence="5 6">JCM 4362</strain>
    </source>
</reference>
<evidence type="ECO:0000259" key="4">
    <source>
        <dbReference type="PROSITE" id="PS50110"/>
    </source>
</evidence>
<dbReference type="Pfam" id="PF00072">
    <property type="entry name" value="Response_reg"/>
    <property type="match status" value="1"/>
</dbReference>
<dbReference type="Pfam" id="PF07228">
    <property type="entry name" value="SpoIIE"/>
    <property type="match status" value="1"/>
</dbReference>
<keyword evidence="1" id="KW-0378">Hydrolase</keyword>
<keyword evidence="6" id="KW-1185">Reference proteome</keyword>
<dbReference type="SMART" id="SM00448">
    <property type="entry name" value="REC"/>
    <property type="match status" value="1"/>
</dbReference>
<sequence length="584" mass="60813">MTHPSEAAPALVLVVDDNPTNRYVVSTTLLRAGHRVLEAADGTQALAVLSESDPLPEVAIVDVRLPDMTGFEVCERIKADPRTTTIPVIHISASAITVSDRTQGLNRGADAYLTEPIAPVVMLATVTATLRYARARSRAEALARRLHRLNQATLALYSAPDARTLAQAAADSAAELLGTPAAVSLTLPQGAPYTAASPAADASPVADTSATTSAAPASDASPATNAPPPPDAPPAASAPPEGAIPPPGPGRIASHGVTEQSAYRSLAPPATSLLGARLRTLAPGQWPAAPGALAEHPLLTLVSARAKPARPPVHLIVPATAITGLDDEELLAQLAHACTLALEALNAYSEEHALALTLQRGFLPEFLPDTTRADLAVRYLPASRQTEIGGDFYEALVCPTGLVVAVGDVAGHSLDAAMVMGQVRHALRAYATEGHPPDVVLRLLDRLLRTTQPGVTVTLCVLLLEDDSDTVQVANAGHLPPLLRTPDGEARFLEEHGPLLGVGLPHPPALRVAVPAGSELLLVTDGLIERRHQDIRESLAALAAAHAQGPRTPEALCAYLLERFPPDGNDDIALMSVHVNAHTA</sequence>
<proteinExistence type="predicted"/>